<evidence type="ECO:0000256" key="2">
    <source>
        <dbReference type="ARBA" id="ARBA00004625"/>
    </source>
</evidence>
<reference evidence="14 16" key="1">
    <citation type="submission" date="2016-02" db="EMBL/GenBank/DDBJ databases">
        <authorList>
            <person name="Wen L."/>
            <person name="He K."/>
            <person name="Yang H."/>
        </authorList>
    </citation>
    <scope>NUCLEOTIDE SEQUENCE [LARGE SCALE GENOMIC DNA]</scope>
    <source>
        <strain evidence="14">TW</strain>
    </source>
</reference>
<organism evidence="14 16">
    <name type="scientific">Pepper virus A</name>
    <dbReference type="NCBI Taxonomy" id="1803898"/>
    <lineage>
        <taxon>Viruses</taxon>
        <taxon>Riboviria</taxon>
        <taxon>Orthornavirae</taxon>
        <taxon>Kitrinoviricota</taxon>
        <taxon>Alsuviricetes</taxon>
        <taxon>Tymovirales</taxon>
        <taxon>Betaflexiviridae</taxon>
        <taxon>Quinvirinae</taxon>
        <taxon>Carlavirus</taxon>
        <taxon>Carlavirus alphacapsici</taxon>
        <taxon>Carlavirus PepVA</taxon>
    </lineage>
</organism>
<dbReference type="Pfam" id="PF01307">
    <property type="entry name" value="Plant_vir_prot"/>
    <property type="match status" value="1"/>
</dbReference>
<keyword evidence="7" id="KW-1043">Host membrane</keyword>
<keyword evidence="5" id="KW-0813">Transport</keyword>
<evidence type="ECO:0000256" key="8">
    <source>
        <dbReference type="ARBA" id="ARBA00022989"/>
    </source>
</evidence>
<sequence>MPLQAPPNYQNAVIAVAVGVGLSLIIFTTNRSTLPIAGDQYHRFPFGGCYKDGTKAASYFAPTGKTYGDNPSYKFVAFVSALLLTLVILVRTPDTRAPCNLCQRNHA</sequence>
<dbReference type="GeneID" id="32283036"/>
<evidence type="ECO:0000256" key="6">
    <source>
        <dbReference type="ARBA" id="ARBA00022692"/>
    </source>
</evidence>
<evidence type="ECO:0000256" key="3">
    <source>
        <dbReference type="ARBA" id="ARBA00010321"/>
    </source>
</evidence>
<protein>
    <recommendedName>
        <fullName evidence="4">Movement protein TGB2</fullName>
    </recommendedName>
    <alternativeName>
        <fullName evidence="12">Triple gene block 2 protein</fullName>
    </alternativeName>
</protein>
<evidence type="ECO:0000313" key="16">
    <source>
        <dbReference type="Proteomes" id="UP000203677"/>
    </source>
</evidence>
<comment type="subcellular location">
    <subcellularLocation>
        <location evidence="2">Host endoplasmic reticulum membrane</location>
    </subcellularLocation>
</comment>
<dbReference type="KEGG" id="vg:32283036"/>
<evidence type="ECO:0000256" key="1">
    <source>
        <dbReference type="ARBA" id="ARBA00002252"/>
    </source>
</evidence>
<gene>
    <name evidence="14" type="primary">gp3</name>
</gene>
<feature type="transmembrane region" description="Helical" evidence="13">
    <location>
        <begin position="12"/>
        <end position="29"/>
    </location>
</feature>
<name>A0A1W5KQA6_9VIRU</name>
<evidence type="ECO:0000256" key="5">
    <source>
        <dbReference type="ARBA" id="ARBA00022448"/>
    </source>
</evidence>
<evidence type="ECO:0000256" key="9">
    <source>
        <dbReference type="ARBA" id="ARBA00023031"/>
    </source>
</evidence>
<dbReference type="RefSeq" id="YP_009357232.1">
    <property type="nucleotide sequence ID" value="NC_034376.1"/>
</dbReference>
<evidence type="ECO:0000256" key="12">
    <source>
        <dbReference type="ARBA" id="ARBA00032240"/>
    </source>
</evidence>
<dbReference type="EMBL" id="KU726694">
    <property type="protein sequence ID" value="AMX81291.1"/>
    <property type="molecule type" value="Genomic_RNA"/>
</dbReference>
<comment type="function">
    <text evidence="1">Plays a role in viral cell-to-cell propagation, by facilitating genome transport to neighboring plant cells through plasmosdesmata,.</text>
</comment>
<evidence type="ECO:0000256" key="10">
    <source>
        <dbReference type="ARBA" id="ARBA00023136"/>
    </source>
</evidence>
<keyword evidence="10 13" id="KW-0472">Membrane</keyword>
<reference evidence="15" key="2">
    <citation type="submission" date="2016-03" db="EMBL/GenBank/DDBJ databases">
        <authorList>
            <person name="Ploux O."/>
        </authorList>
    </citation>
    <scope>NUCLEOTIDE SEQUENCE</scope>
    <source>
        <strain evidence="15">PJ</strain>
    </source>
</reference>
<dbReference type="OrthoDB" id="20634at10239"/>
<dbReference type="InterPro" id="IPR001896">
    <property type="entry name" value="Plant_vir_prot"/>
</dbReference>
<proteinExistence type="inferred from homology"/>
<keyword evidence="9" id="KW-0916">Viral movement protein</keyword>
<evidence type="ECO:0000313" key="15">
    <source>
        <dbReference type="EMBL" id="AOY34823.1"/>
    </source>
</evidence>
<evidence type="ECO:0000313" key="14">
    <source>
        <dbReference type="EMBL" id="AMX81291.1"/>
    </source>
</evidence>
<evidence type="ECO:0000256" key="11">
    <source>
        <dbReference type="ARBA" id="ARBA00023184"/>
    </source>
</evidence>
<feature type="transmembrane region" description="Helical" evidence="13">
    <location>
        <begin position="72"/>
        <end position="90"/>
    </location>
</feature>
<dbReference type="EMBL" id="KU923763">
    <property type="protein sequence ID" value="AOY34823.1"/>
    <property type="molecule type" value="Genomic_RNA"/>
</dbReference>
<dbReference type="GO" id="GO:0046740">
    <property type="term" value="P:transport of virus in host, cell to cell"/>
    <property type="evidence" value="ECO:0007669"/>
    <property type="project" value="UniProtKB-KW"/>
</dbReference>
<dbReference type="GO" id="GO:0044167">
    <property type="term" value="C:host cell endoplasmic reticulum membrane"/>
    <property type="evidence" value="ECO:0007669"/>
    <property type="project" value="UniProtKB-SubCell"/>
</dbReference>
<accession>A0A1W5KQA6</accession>
<keyword evidence="16" id="KW-1185">Reference proteome</keyword>
<comment type="similarity">
    <text evidence="3">Belongs to the Tymovirales TGBp2 protein family.</text>
</comment>
<keyword evidence="8 13" id="KW-1133">Transmembrane helix</keyword>
<evidence type="ECO:0000256" key="4">
    <source>
        <dbReference type="ARBA" id="ARBA00013304"/>
    </source>
</evidence>
<evidence type="ECO:0000256" key="7">
    <source>
        <dbReference type="ARBA" id="ARBA00022870"/>
    </source>
</evidence>
<keyword evidence="6 13" id="KW-0812">Transmembrane</keyword>
<dbReference type="Proteomes" id="UP000203677">
    <property type="component" value="Segment"/>
</dbReference>
<evidence type="ECO:0000256" key="13">
    <source>
        <dbReference type="SAM" id="Phobius"/>
    </source>
</evidence>
<keyword evidence="11" id="KW-1038">Host endoplasmic reticulum</keyword>